<feature type="region of interest" description="Disordered" evidence="1">
    <location>
        <begin position="1"/>
        <end position="21"/>
    </location>
</feature>
<sequence length="242" mass="27779">MPSPLTDDSDSDEDRRPSVEASAQIGLSAFDYPSRSFPPYVQIHPGFPLFYRRFPVSSFQTTRYVSCHRISESLTVLFRDSTKISGATFNEPRFPLDLYTPRFVKGTGREKVGLCPICVEPEDRGGQNKKLWLSTKFSAFNYHMQYSHGISAFSAAPFSPPMVFRTKPRNQITKHERSQITEGKCHKCSKWIPLETIKDADVKVKEIFWWKHAATCHHGSTIEGERDIFVEDNFYQEIVQNS</sequence>
<evidence type="ECO:0000313" key="4">
    <source>
        <dbReference type="Proteomes" id="UP000736335"/>
    </source>
</evidence>
<protein>
    <recommendedName>
        <fullName evidence="2">Transcription regulator Rua1 C-terminal domain-containing protein</fullName>
    </recommendedName>
</protein>
<dbReference type="PANTHER" id="PTHR28125:SF2">
    <property type="entry name" value="MEIOTIC EXPRESSION UP-REGULATED PROTEIN 26"/>
    <property type="match status" value="1"/>
</dbReference>
<dbReference type="Pfam" id="PF14616">
    <property type="entry name" value="Rua1_C"/>
    <property type="match status" value="1"/>
</dbReference>
<evidence type="ECO:0000259" key="2">
    <source>
        <dbReference type="Pfam" id="PF14616"/>
    </source>
</evidence>
<evidence type="ECO:0000313" key="3">
    <source>
        <dbReference type="EMBL" id="KAF9782524.1"/>
    </source>
</evidence>
<evidence type="ECO:0000256" key="1">
    <source>
        <dbReference type="SAM" id="MobiDB-lite"/>
    </source>
</evidence>
<dbReference type="AlphaFoldDB" id="A0A9P6HAE4"/>
<dbReference type="Proteomes" id="UP000736335">
    <property type="component" value="Unassembled WGS sequence"/>
</dbReference>
<accession>A0A9P6HAE4</accession>
<comment type="caution">
    <text evidence="3">The sequence shown here is derived from an EMBL/GenBank/DDBJ whole genome shotgun (WGS) entry which is preliminary data.</text>
</comment>
<dbReference type="InterPro" id="IPR028012">
    <property type="entry name" value="Rua1_C"/>
</dbReference>
<reference evidence="3" key="1">
    <citation type="journal article" date="2020" name="Nat. Commun.">
        <title>Large-scale genome sequencing of mycorrhizal fungi provides insights into the early evolution of symbiotic traits.</title>
        <authorList>
            <person name="Miyauchi S."/>
            <person name="Kiss E."/>
            <person name="Kuo A."/>
            <person name="Drula E."/>
            <person name="Kohler A."/>
            <person name="Sanchez-Garcia M."/>
            <person name="Morin E."/>
            <person name="Andreopoulos B."/>
            <person name="Barry K.W."/>
            <person name="Bonito G."/>
            <person name="Buee M."/>
            <person name="Carver A."/>
            <person name="Chen C."/>
            <person name="Cichocki N."/>
            <person name="Clum A."/>
            <person name="Culley D."/>
            <person name="Crous P.W."/>
            <person name="Fauchery L."/>
            <person name="Girlanda M."/>
            <person name="Hayes R.D."/>
            <person name="Keri Z."/>
            <person name="LaButti K."/>
            <person name="Lipzen A."/>
            <person name="Lombard V."/>
            <person name="Magnuson J."/>
            <person name="Maillard F."/>
            <person name="Murat C."/>
            <person name="Nolan M."/>
            <person name="Ohm R.A."/>
            <person name="Pangilinan J."/>
            <person name="Pereira M.F."/>
            <person name="Perotto S."/>
            <person name="Peter M."/>
            <person name="Pfister S."/>
            <person name="Riley R."/>
            <person name="Sitrit Y."/>
            <person name="Stielow J.B."/>
            <person name="Szollosi G."/>
            <person name="Zifcakova L."/>
            <person name="Stursova M."/>
            <person name="Spatafora J.W."/>
            <person name="Tedersoo L."/>
            <person name="Vaario L.M."/>
            <person name="Yamada A."/>
            <person name="Yan M."/>
            <person name="Wang P."/>
            <person name="Xu J."/>
            <person name="Bruns T."/>
            <person name="Baldrian P."/>
            <person name="Vilgalys R."/>
            <person name="Dunand C."/>
            <person name="Henrissat B."/>
            <person name="Grigoriev I.V."/>
            <person name="Hibbett D."/>
            <person name="Nagy L.G."/>
            <person name="Martin F.M."/>
        </authorList>
    </citation>
    <scope>NUCLEOTIDE SEQUENCE</scope>
    <source>
        <strain evidence="3">UH-Tt-Lm1</strain>
    </source>
</reference>
<dbReference type="EMBL" id="WIUZ02000012">
    <property type="protein sequence ID" value="KAF9782524.1"/>
    <property type="molecule type" value="Genomic_DNA"/>
</dbReference>
<dbReference type="OrthoDB" id="5595379at2759"/>
<reference evidence="3" key="2">
    <citation type="submission" date="2020-11" db="EMBL/GenBank/DDBJ databases">
        <authorList>
            <consortium name="DOE Joint Genome Institute"/>
            <person name="Kuo A."/>
            <person name="Miyauchi S."/>
            <person name="Kiss E."/>
            <person name="Drula E."/>
            <person name="Kohler A."/>
            <person name="Sanchez-Garcia M."/>
            <person name="Andreopoulos B."/>
            <person name="Barry K.W."/>
            <person name="Bonito G."/>
            <person name="Buee M."/>
            <person name="Carver A."/>
            <person name="Chen C."/>
            <person name="Cichocki N."/>
            <person name="Clum A."/>
            <person name="Culley D."/>
            <person name="Crous P.W."/>
            <person name="Fauchery L."/>
            <person name="Girlanda M."/>
            <person name="Hayes R."/>
            <person name="Keri Z."/>
            <person name="Labutti K."/>
            <person name="Lipzen A."/>
            <person name="Lombard V."/>
            <person name="Magnuson J."/>
            <person name="Maillard F."/>
            <person name="Morin E."/>
            <person name="Murat C."/>
            <person name="Nolan M."/>
            <person name="Ohm R."/>
            <person name="Pangilinan J."/>
            <person name="Pereira M."/>
            <person name="Perotto S."/>
            <person name="Peter M."/>
            <person name="Riley R."/>
            <person name="Sitrit Y."/>
            <person name="Stielow B."/>
            <person name="Szollosi G."/>
            <person name="Zifcakova L."/>
            <person name="Stursova M."/>
            <person name="Spatafora J.W."/>
            <person name="Tedersoo L."/>
            <person name="Vaario L.-M."/>
            <person name="Yamada A."/>
            <person name="Yan M."/>
            <person name="Wang P."/>
            <person name="Xu J."/>
            <person name="Bruns T."/>
            <person name="Baldrian P."/>
            <person name="Vilgalys R."/>
            <person name="Henrissat B."/>
            <person name="Grigoriev I.V."/>
            <person name="Hibbett D."/>
            <person name="Nagy L.G."/>
            <person name="Martin F.M."/>
        </authorList>
    </citation>
    <scope>NUCLEOTIDE SEQUENCE</scope>
    <source>
        <strain evidence="3">UH-Tt-Lm1</strain>
    </source>
</reference>
<name>A0A9P6HAE4_9AGAM</name>
<keyword evidence="4" id="KW-1185">Reference proteome</keyword>
<gene>
    <name evidence="3" type="ORF">BJ322DRAFT_1009518</name>
</gene>
<proteinExistence type="predicted"/>
<dbReference type="PANTHER" id="PTHR28125">
    <property type="entry name" value="MEIOTIC EXPRESSION UP-REGULATED PROTEIN 26"/>
    <property type="match status" value="1"/>
</dbReference>
<organism evidence="3 4">
    <name type="scientific">Thelephora terrestris</name>
    <dbReference type="NCBI Taxonomy" id="56493"/>
    <lineage>
        <taxon>Eukaryota</taxon>
        <taxon>Fungi</taxon>
        <taxon>Dikarya</taxon>
        <taxon>Basidiomycota</taxon>
        <taxon>Agaricomycotina</taxon>
        <taxon>Agaricomycetes</taxon>
        <taxon>Thelephorales</taxon>
        <taxon>Thelephoraceae</taxon>
        <taxon>Thelephora</taxon>
    </lineage>
</organism>
<feature type="domain" description="Transcription regulator Rua1 C-terminal" evidence="2">
    <location>
        <begin position="96"/>
        <end position="217"/>
    </location>
</feature>